<comment type="function">
    <text evidence="1">This protein may play a role in the biosynthesis of the prosthetic group of nitrogenase (FeMo cofactor).</text>
</comment>
<keyword evidence="6" id="KW-1185">Reference proteome</keyword>
<dbReference type="Gene3D" id="6.10.250.1090">
    <property type="match status" value="1"/>
</dbReference>
<dbReference type="GO" id="GO:0065003">
    <property type="term" value="P:protein-containing complex assembly"/>
    <property type="evidence" value="ECO:0007669"/>
    <property type="project" value="InterPro"/>
</dbReference>
<reference evidence="6" key="1">
    <citation type="submission" date="2016-10" db="EMBL/GenBank/DDBJ databases">
        <authorList>
            <person name="Varghese N."/>
            <person name="Submissions S."/>
        </authorList>
    </citation>
    <scope>NUCLEOTIDE SEQUENCE [LARGE SCALE GENOMIC DNA]</scope>
    <source>
        <strain evidence="6">DSM 6150</strain>
    </source>
</reference>
<dbReference type="Pfam" id="PF00148">
    <property type="entry name" value="Oxidored_nitro"/>
    <property type="match status" value="1"/>
</dbReference>
<evidence type="ECO:0000256" key="3">
    <source>
        <dbReference type="ARBA" id="ARBA00011002"/>
    </source>
</evidence>
<dbReference type="InterPro" id="IPR000510">
    <property type="entry name" value="Nase/OxRdtase_comp1"/>
</dbReference>
<dbReference type="UniPathway" id="UPA00782"/>
<comment type="pathway">
    <text evidence="2">Cofactor biosynthesis; Fe-Mo cofactor biosynthesis.</text>
</comment>
<organism evidence="5 6">
    <name type="scientific">Formivibrio citricus</name>
    <dbReference type="NCBI Taxonomy" id="83765"/>
    <lineage>
        <taxon>Bacteria</taxon>
        <taxon>Pseudomonadati</taxon>
        <taxon>Pseudomonadota</taxon>
        <taxon>Betaproteobacteria</taxon>
        <taxon>Neisseriales</taxon>
        <taxon>Chitinibacteraceae</taxon>
        <taxon>Formivibrio</taxon>
    </lineage>
</organism>
<dbReference type="STRING" id="83765.SAMN05660284_01476"/>
<sequence>MAIIKKSSKPLSVNPLKTNACSGATLAFLGVDRSIPLLHSAQGCSAFAKVFFVRHFREPIPLQNTAMDHVATVMNADENLIEALLLLSSKQKPDLIGVATSGLAETQGADVARIIKTFRTRHPEFSATRIVWASTPDFRGGFEQGFAEAVYCLIDQLLPVGADAIRETQPFADSIRSHESRRINLLCPAWMTPGDQEALAEIVEAFGLSPVLLPNLADSLDGHLGVERLNPVSQGGIPVTDIKQLGSARASLVFGRSLRSAGDLLATRTGVPSIQFDQCLGLEATDQILMTLAELSGQPVPAKFTRQRQQLQDAFLDSHFMLTGAKVALAAEPDHLGQLAGMLNEVGAIPVSAVSASNPGWLEELPLPNVTVGDLEDWEDEALAGDAELLITNSHGLQASRRLGIPLLRAGFPQYDWLGGYQRVWLGYRGARQALFDLGNLWTEHHEHTAGPKPYVSRFRDDPQTESCCKGTHHEHATCLCQQ</sequence>
<dbReference type="CDD" id="cd01966">
    <property type="entry name" value="Nitrogenase_NifN_1"/>
    <property type="match status" value="1"/>
</dbReference>
<evidence type="ECO:0000259" key="4">
    <source>
        <dbReference type="Pfam" id="PF00148"/>
    </source>
</evidence>
<evidence type="ECO:0000256" key="2">
    <source>
        <dbReference type="ARBA" id="ARBA00005155"/>
    </source>
</evidence>
<dbReference type="PANTHER" id="PTHR33712">
    <property type="entry name" value="LIGHT-INDEPENDENT PROTOCHLOROPHYLLIDE REDUCTASE SUBUNIT B"/>
    <property type="match status" value="1"/>
</dbReference>
<dbReference type="RefSeq" id="WP_091193677.1">
    <property type="nucleotide sequence ID" value="NZ_FOVE01000009.1"/>
</dbReference>
<dbReference type="GO" id="GO:0016491">
    <property type="term" value="F:oxidoreductase activity"/>
    <property type="evidence" value="ECO:0007669"/>
    <property type="project" value="InterPro"/>
</dbReference>
<dbReference type="Proteomes" id="UP000242869">
    <property type="component" value="Unassembled WGS sequence"/>
</dbReference>
<evidence type="ECO:0000313" key="5">
    <source>
        <dbReference type="EMBL" id="SFN43613.1"/>
    </source>
</evidence>
<dbReference type="Gene3D" id="3.40.50.1980">
    <property type="entry name" value="Nitrogenase molybdenum iron protein domain"/>
    <property type="match status" value="3"/>
</dbReference>
<name>A0A1I4Z0N5_9NEIS</name>
<dbReference type="InterPro" id="IPR005975">
    <property type="entry name" value="Nase_Mo-Fe_CF"/>
</dbReference>
<dbReference type="InterPro" id="IPR050152">
    <property type="entry name" value="ChlB/BchB/BchZ"/>
</dbReference>
<dbReference type="SUPFAM" id="SSF53807">
    <property type="entry name" value="Helical backbone' metal receptor"/>
    <property type="match status" value="1"/>
</dbReference>
<gene>
    <name evidence="5" type="ORF">SAMN05660284_01476</name>
</gene>
<evidence type="ECO:0000256" key="1">
    <source>
        <dbReference type="ARBA" id="ARBA00003171"/>
    </source>
</evidence>
<dbReference type="GO" id="GO:0009399">
    <property type="term" value="P:nitrogen fixation"/>
    <property type="evidence" value="ECO:0007669"/>
    <property type="project" value="InterPro"/>
</dbReference>
<feature type="domain" description="Nitrogenase/oxidoreductase component 1" evidence="4">
    <location>
        <begin position="22"/>
        <end position="441"/>
    </location>
</feature>
<dbReference type="EMBL" id="FOVE01000009">
    <property type="protein sequence ID" value="SFN43613.1"/>
    <property type="molecule type" value="Genomic_DNA"/>
</dbReference>
<dbReference type="AlphaFoldDB" id="A0A1I4Z0N5"/>
<dbReference type="NCBIfam" id="TIGR01285">
    <property type="entry name" value="nifN"/>
    <property type="match status" value="1"/>
</dbReference>
<evidence type="ECO:0000313" key="6">
    <source>
        <dbReference type="Proteomes" id="UP000242869"/>
    </source>
</evidence>
<dbReference type="OrthoDB" id="9800746at2"/>
<comment type="similarity">
    <text evidence="3">Belongs to the NifD/NifK/NifE/NifN family.</text>
</comment>
<protein>
    <submittedName>
        <fullName evidence="5">Nitrogenase molybdenum-iron protein NifN</fullName>
    </submittedName>
</protein>
<proteinExistence type="inferred from homology"/>
<accession>A0A1I4Z0N5</accession>
<dbReference type="PANTHER" id="PTHR33712:SF7">
    <property type="entry name" value="LIGHT-INDEPENDENT PROTOCHLOROPHYLLIDE REDUCTASE SUBUNIT B"/>
    <property type="match status" value="1"/>
</dbReference>